<dbReference type="Gene3D" id="3.40.50.300">
    <property type="entry name" value="P-loop containing nucleotide triphosphate hydrolases"/>
    <property type="match status" value="1"/>
</dbReference>
<dbReference type="PANTHER" id="PTHR30580">
    <property type="entry name" value="PRIMOSOMAL PROTEIN N"/>
    <property type="match status" value="1"/>
</dbReference>
<dbReference type="Proteomes" id="UP000248731">
    <property type="component" value="Chromosome 1"/>
</dbReference>
<protein>
    <submittedName>
        <fullName evidence="5">Primosomal protein replication factor</fullName>
        <ecNumber evidence="5">3.6.4.-</ecNumber>
    </submittedName>
</protein>
<evidence type="ECO:0000256" key="3">
    <source>
        <dbReference type="ARBA" id="ARBA00023125"/>
    </source>
</evidence>
<keyword evidence="5" id="KW-0378">Hydrolase</keyword>
<dbReference type="GO" id="GO:0003677">
    <property type="term" value="F:DNA binding"/>
    <property type="evidence" value="ECO:0007669"/>
    <property type="project" value="UniProtKB-KW"/>
</dbReference>
<keyword evidence="3" id="KW-0238">DNA-binding</keyword>
<dbReference type="InterPro" id="IPR011545">
    <property type="entry name" value="DEAD/DEAH_box_helicase_dom"/>
</dbReference>
<evidence type="ECO:0000259" key="4">
    <source>
        <dbReference type="Pfam" id="PF00270"/>
    </source>
</evidence>
<dbReference type="EMBL" id="LS483466">
    <property type="protein sequence ID" value="SQI27974.1"/>
    <property type="molecule type" value="Genomic_DNA"/>
</dbReference>
<proteinExistence type="predicted"/>
<dbReference type="InterPro" id="IPR027417">
    <property type="entry name" value="P-loop_NTPase"/>
</dbReference>
<evidence type="ECO:0000256" key="1">
    <source>
        <dbReference type="ARBA" id="ARBA00022741"/>
    </source>
</evidence>
<dbReference type="GO" id="GO:0005524">
    <property type="term" value="F:ATP binding"/>
    <property type="evidence" value="ECO:0007669"/>
    <property type="project" value="UniProtKB-KW"/>
</dbReference>
<evidence type="ECO:0000313" key="6">
    <source>
        <dbReference type="Proteomes" id="UP000248731"/>
    </source>
</evidence>
<dbReference type="GO" id="GO:0006270">
    <property type="term" value="P:DNA replication initiation"/>
    <property type="evidence" value="ECO:0007669"/>
    <property type="project" value="TreeGrafter"/>
</dbReference>
<dbReference type="GO" id="GO:0043138">
    <property type="term" value="F:3'-5' DNA helicase activity"/>
    <property type="evidence" value="ECO:0007669"/>
    <property type="project" value="TreeGrafter"/>
</dbReference>
<name>A0A2X4WVB5_SALER</name>
<dbReference type="GO" id="GO:0006302">
    <property type="term" value="P:double-strand break repair"/>
    <property type="evidence" value="ECO:0007669"/>
    <property type="project" value="TreeGrafter"/>
</dbReference>
<dbReference type="SUPFAM" id="SSF52540">
    <property type="entry name" value="P-loop containing nucleoside triphosphate hydrolases"/>
    <property type="match status" value="1"/>
</dbReference>
<keyword evidence="2" id="KW-0067">ATP-binding</keyword>
<accession>A0A2X4WVB5</accession>
<dbReference type="GO" id="GO:0016787">
    <property type="term" value="F:hydrolase activity"/>
    <property type="evidence" value="ECO:0007669"/>
    <property type="project" value="UniProtKB-KW"/>
</dbReference>
<dbReference type="AlphaFoldDB" id="A0A2X4WVB5"/>
<evidence type="ECO:0000256" key="2">
    <source>
        <dbReference type="ARBA" id="ARBA00022840"/>
    </source>
</evidence>
<gene>
    <name evidence="5" type="primary">priA_3</name>
    <name evidence="5" type="ORF">NCTC7307_05407</name>
</gene>
<sequence>MILPTPRCKRCGRKGLCELASETPTFTDWRERYTVAGERLRLNTEQATAVGAIHSALDDFSAWLLAGVTGSGKTEVYLSVLENVLAQGKQALVMVPEIGLTPQTIAVFANVLTRRWKCCIPG</sequence>
<dbReference type="Pfam" id="PF00270">
    <property type="entry name" value="DEAD"/>
    <property type="match status" value="1"/>
</dbReference>
<reference evidence="5 6" key="1">
    <citation type="submission" date="2018-06" db="EMBL/GenBank/DDBJ databases">
        <authorList>
            <consortium name="Pathogen Informatics"/>
            <person name="Doyle S."/>
        </authorList>
    </citation>
    <scope>NUCLEOTIDE SEQUENCE [LARGE SCALE GENOMIC DNA]</scope>
    <source>
        <strain evidence="5 6">NCTC7307</strain>
    </source>
</reference>
<keyword evidence="6" id="KW-1185">Reference proteome</keyword>
<dbReference type="EC" id="3.6.4.-" evidence="5"/>
<dbReference type="PANTHER" id="PTHR30580:SF0">
    <property type="entry name" value="PRIMOSOMAL PROTEIN N"/>
    <property type="match status" value="1"/>
</dbReference>
<feature type="domain" description="DEAD/DEAH-box helicase" evidence="4">
    <location>
        <begin position="52"/>
        <end position="113"/>
    </location>
</feature>
<dbReference type="GO" id="GO:0006310">
    <property type="term" value="P:DNA recombination"/>
    <property type="evidence" value="ECO:0007669"/>
    <property type="project" value="TreeGrafter"/>
</dbReference>
<evidence type="ECO:0000313" key="5">
    <source>
        <dbReference type="EMBL" id="SQI27974.1"/>
    </source>
</evidence>
<organism evidence="5 6">
    <name type="scientific">Salmonella enterica subsp. arizonae</name>
    <dbReference type="NCBI Taxonomy" id="59203"/>
    <lineage>
        <taxon>Bacteria</taxon>
        <taxon>Pseudomonadati</taxon>
        <taxon>Pseudomonadota</taxon>
        <taxon>Gammaproteobacteria</taxon>
        <taxon>Enterobacterales</taxon>
        <taxon>Enterobacteriaceae</taxon>
        <taxon>Salmonella</taxon>
    </lineage>
</organism>
<keyword evidence="1" id="KW-0547">Nucleotide-binding</keyword>